<proteinExistence type="predicted"/>
<evidence type="ECO:0000313" key="2">
    <source>
        <dbReference type="Proteomes" id="UP000078542"/>
    </source>
</evidence>
<evidence type="ECO:0000313" key="1">
    <source>
        <dbReference type="EMBL" id="KYN05930.1"/>
    </source>
</evidence>
<dbReference type="EMBL" id="KQ977081">
    <property type="protein sequence ID" value="KYN05930.1"/>
    <property type="molecule type" value="Genomic_DNA"/>
</dbReference>
<sequence>MSDEVHNSLEVITDDENFFNIEELEGMQSLSFEFNDSSDDADDISVEYTDDEDKGMDNELLRDLRNWSYEFKIKHNTINALMQILRHTSQSQLKTLRKDARALLKTPKKTAEIVALSGGSYYHFGLTNTLQVLLLHYKSMSLNVSEINLLINIDGVPLFKSSPNSFWPILLSDDILNQVHIVGLFYGQKKPKNANEFLQQFVEELIPLVQRRYHSDLFGCDIKVNVKAIIYDAPAKSFILSIKGHNGYSSCTKCTIYGDYVNSKMCFSYEKRASALRTDKEFVHQTDSDYHQGEPTILLSVPNLGLVSNIALDYMHLICLGVMKKMLLLWMSGPLTVRISAQAKENISQALINISRTVPKEFSRRPRSLNEIVYWKATEFRQFLLYTGPIVLKTVLNRDVYTHFLTLHVAVSILISPMLIINKNNVDYAEKLLQYFVESFEKIYGKEYISHNVHNLLHLSNKVRKFGPLDSFSSFRFENFLQNLKSFF</sequence>
<dbReference type="PANTHER" id="PTHR33053:SF24">
    <property type="entry name" value="TRANSPOSASE DOMAIN-CONTAINING PROTEIN"/>
    <property type="match status" value="1"/>
</dbReference>
<gene>
    <name evidence="1" type="ORF">ALC62_03132</name>
</gene>
<protein>
    <recommendedName>
        <fullName evidence="3">DUF4218 domain-containing protein</fullName>
    </recommendedName>
</protein>
<reference evidence="1 2" key="1">
    <citation type="submission" date="2016-03" db="EMBL/GenBank/DDBJ databases">
        <title>Cyphomyrmex costatus WGS genome.</title>
        <authorList>
            <person name="Nygaard S."/>
            <person name="Hu H."/>
            <person name="Boomsma J."/>
            <person name="Zhang G."/>
        </authorList>
    </citation>
    <scope>NUCLEOTIDE SEQUENCE [LARGE SCALE GENOMIC DNA]</scope>
    <source>
        <strain evidence="1">MS0001</strain>
        <tissue evidence="1">Whole body</tissue>
    </source>
</reference>
<dbReference type="Proteomes" id="UP000078542">
    <property type="component" value="Unassembled WGS sequence"/>
</dbReference>
<name>A0A151IM19_9HYME</name>
<accession>A0A151IM19</accession>
<organism evidence="1 2">
    <name type="scientific">Cyphomyrmex costatus</name>
    <dbReference type="NCBI Taxonomy" id="456900"/>
    <lineage>
        <taxon>Eukaryota</taxon>
        <taxon>Metazoa</taxon>
        <taxon>Ecdysozoa</taxon>
        <taxon>Arthropoda</taxon>
        <taxon>Hexapoda</taxon>
        <taxon>Insecta</taxon>
        <taxon>Pterygota</taxon>
        <taxon>Neoptera</taxon>
        <taxon>Endopterygota</taxon>
        <taxon>Hymenoptera</taxon>
        <taxon>Apocrita</taxon>
        <taxon>Aculeata</taxon>
        <taxon>Formicoidea</taxon>
        <taxon>Formicidae</taxon>
        <taxon>Myrmicinae</taxon>
        <taxon>Cyphomyrmex</taxon>
    </lineage>
</organism>
<dbReference type="PANTHER" id="PTHR33053">
    <property type="entry name" value="PROTEIN, PUTATIVE-RELATED"/>
    <property type="match status" value="1"/>
</dbReference>
<dbReference type="AlphaFoldDB" id="A0A151IM19"/>
<evidence type="ECO:0008006" key="3">
    <source>
        <dbReference type="Google" id="ProtNLM"/>
    </source>
</evidence>
<keyword evidence="2" id="KW-1185">Reference proteome</keyword>